<feature type="transmembrane region" description="Helical" evidence="7">
    <location>
        <begin position="341"/>
        <end position="365"/>
    </location>
</feature>
<dbReference type="InterPro" id="IPR008276">
    <property type="entry name" value="C_nuclsd_transpt"/>
</dbReference>
<dbReference type="RefSeq" id="XP_009067220.1">
    <property type="nucleotide sequence ID" value="XM_009068972.1"/>
</dbReference>
<evidence type="ECO:0008006" key="13">
    <source>
        <dbReference type="Google" id="ProtNLM"/>
    </source>
</evidence>
<feature type="transmembrane region" description="Helical" evidence="7">
    <location>
        <begin position="126"/>
        <end position="148"/>
    </location>
</feature>
<reference evidence="11 12" key="1">
    <citation type="journal article" date="2013" name="Nature">
        <title>Insights into bilaterian evolution from three spiralian genomes.</title>
        <authorList>
            <person name="Simakov O."/>
            <person name="Marletaz F."/>
            <person name="Cho S.J."/>
            <person name="Edsinger-Gonzales E."/>
            <person name="Havlak P."/>
            <person name="Hellsten U."/>
            <person name="Kuo D.H."/>
            <person name="Larsson T."/>
            <person name="Lv J."/>
            <person name="Arendt D."/>
            <person name="Savage R."/>
            <person name="Osoegawa K."/>
            <person name="de Jong P."/>
            <person name="Grimwood J."/>
            <person name="Chapman J.A."/>
            <person name="Shapiro H."/>
            <person name="Aerts A."/>
            <person name="Otillar R.P."/>
            <person name="Terry A.Y."/>
            <person name="Boore J.L."/>
            <person name="Grigoriev I.V."/>
            <person name="Lindberg D.R."/>
            <person name="Seaver E.C."/>
            <person name="Weisblat D.A."/>
            <person name="Putnam N.H."/>
            <person name="Rokhsar D.S."/>
        </authorList>
    </citation>
    <scope>NUCLEOTIDE SEQUENCE [LARGE SCALE GENOMIC DNA]</scope>
</reference>
<evidence type="ECO:0000256" key="1">
    <source>
        <dbReference type="ARBA" id="ARBA00004651"/>
    </source>
</evidence>
<dbReference type="EMBL" id="KB204047">
    <property type="protein sequence ID" value="ESO82054.1"/>
    <property type="molecule type" value="Genomic_DNA"/>
</dbReference>
<evidence type="ECO:0000256" key="2">
    <source>
        <dbReference type="ARBA" id="ARBA00009033"/>
    </source>
</evidence>
<evidence type="ECO:0000259" key="8">
    <source>
        <dbReference type="Pfam" id="PF01773"/>
    </source>
</evidence>
<feature type="domain" description="Concentrative nucleoside transporter C-terminal" evidence="9">
    <location>
        <begin position="154"/>
        <end position="361"/>
    </location>
</feature>
<protein>
    <recommendedName>
        <fullName evidence="13">Sodium/nucleoside cotransporter</fullName>
    </recommendedName>
</protein>
<dbReference type="Pfam" id="PF01773">
    <property type="entry name" value="Nucleos_tra2_N"/>
    <property type="match status" value="1"/>
</dbReference>
<dbReference type="InterPro" id="IPR011657">
    <property type="entry name" value="CNT_C_dom"/>
</dbReference>
<dbReference type="CTD" id="20245994"/>
<dbReference type="HOGENOM" id="CLU_016813_4_2_1"/>
<dbReference type="OrthoDB" id="6075923at2759"/>
<evidence type="ECO:0000256" key="3">
    <source>
        <dbReference type="ARBA" id="ARBA00022475"/>
    </source>
</evidence>
<dbReference type="KEGG" id="lgi:LOTGIDRAFT_207467"/>
<dbReference type="InterPro" id="IPR002668">
    <property type="entry name" value="CNT_N_dom"/>
</dbReference>
<dbReference type="Pfam" id="PF07670">
    <property type="entry name" value="Gate"/>
    <property type="match status" value="1"/>
</dbReference>
<evidence type="ECO:0000259" key="9">
    <source>
        <dbReference type="Pfam" id="PF07662"/>
    </source>
</evidence>
<dbReference type="GO" id="GO:0005886">
    <property type="term" value="C:plasma membrane"/>
    <property type="evidence" value="ECO:0007669"/>
    <property type="project" value="UniProtKB-SubCell"/>
</dbReference>
<dbReference type="OMA" id="QADIARC"/>
<dbReference type="GO" id="GO:0005415">
    <property type="term" value="F:nucleoside:sodium symporter activity"/>
    <property type="evidence" value="ECO:0007669"/>
    <property type="project" value="TreeGrafter"/>
</dbReference>
<evidence type="ECO:0000313" key="11">
    <source>
        <dbReference type="EMBL" id="ESO82054.1"/>
    </source>
</evidence>
<dbReference type="GeneID" id="20245994"/>
<feature type="transmembrane region" description="Helical" evidence="7">
    <location>
        <begin position="212"/>
        <end position="234"/>
    </location>
</feature>
<dbReference type="InterPro" id="IPR011642">
    <property type="entry name" value="Gate_dom"/>
</dbReference>
<name>V4B1G5_LOTGI</name>
<keyword evidence="4 7" id="KW-0812">Transmembrane</keyword>
<keyword evidence="12" id="KW-1185">Reference proteome</keyword>
<feature type="transmembrane region" description="Helical" evidence="7">
    <location>
        <begin position="246"/>
        <end position="265"/>
    </location>
</feature>
<dbReference type="STRING" id="225164.V4B1G5"/>
<feature type="domain" description="Nucleoside transporter/FeoB GTPase Gate" evidence="10">
    <location>
        <begin position="51"/>
        <end position="149"/>
    </location>
</feature>
<feature type="transmembrane region" description="Helical" evidence="7">
    <location>
        <begin position="308"/>
        <end position="329"/>
    </location>
</feature>
<evidence type="ECO:0000256" key="4">
    <source>
        <dbReference type="ARBA" id="ARBA00022692"/>
    </source>
</evidence>
<accession>V4B1G5</accession>
<evidence type="ECO:0000313" key="12">
    <source>
        <dbReference type="Proteomes" id="UP000030746"/>
    </source>
</evidence>
<dbReference type="PANTHER" id="PTHR10590">
    <property type="entry name" value="SODIUM/NUCLEOSIDE COTRANSPORTER"/>
    <property type="match status" value="1"/>
</dbReference>
<keyword evidence="5 7" id="KW-1133">Transmembrane helix</keyword>
<evidence type="ECO:0000256" key="5">
    <source>
        <dbReference type="ARBA" id="ARBA00022989"/>
    </source>
</evidence>
<evidence type="ECO:0000256" key="7">
    <source>
        <dbReference type="SAM" id="Phobius"/>
    </source>
</evidence>
<comment type="subcellular location">
    <subcellularLocation>
        <location evidence="1">Cell membrane</location>
        <topology evidence="1">Multi-pass membrane protein</topology>
    </subcellularLocation>
</comment>
<feature type="transmembrane region" description="Helical" evidence="7">
    <location>
        <begin position="50"/>
        <end position="72"/>
    </location>
</feature>
<dbReference type="AlphaFoldDB" id="V4B1G5"/>
<gene>
    <name evidence="11" type="ORF">LOTGIDRAFT_207467</name>
</gene>
<proteinExistence type="inferred from homology"/>
<organism evidence="11 12">
    <name type="scientific">Lottia gigantea</name>
    <name type="common">Giant owl limpet</name>
    <dbReference type="NCBI Taxonomy" id="225164"/>
    <lineage>
        <taxon>Eukaryota</taxon>
        <taxon>Metazoa</taxon>
        <taxon>Spiralia</taxon>
        <taxon>Lophotrochozoa</taxon>
        <taxon>Mollusca</taxon>
        <taxon>Gastropoda</taxon>
        <taxon>Patellogastropoda</taxon>
        <taxon>Lottioidea</taxon>
        <taxon>Lottiidae</taxon>
        <taxon>Lottia</taxon>
    </lineage>
</organism>
<dbReference type="PANTHER" id="PTHR10590:SF4">
    <property type="entry name" value="SOLUTE CARRIER FAMILY 28 MEMBER 3"/>
    <property type="match status" value="1"/>
</dbReference>
<keyword evidence="6 7" id="KW-0472">Membrane</keyword>
<dbReference type="Pfam" id="PF07662">
    <property type="entry name" value="Nucleos_tra2_C"/>
    <property type="match status" value="1"/>
</dbReference>
<feature type="transmembrane region" description="Helical" evidence="7">
    <location>
        <begin position="84"/>
        <end position="106"/>
    </location>
</feature>
<sequence length="381" mass="41176">MQYFFGLFILKTDVGRLTFTWFGERVTEVLQNTDAGTRFVFGENYVLHPIAFKAFPVMIFVSSILSVLYYLGIMQKLINSFGRMLGFFMVTTPAESICASGSIFLGVGEVLLLVKPFVADMTVSEIAAVITSSLSTMMGSILAVCISLGIPARHIIAASVMSAPAALVISKLSLPETEKTKATDEYYTVKSVGTEKNIVEALTSGATASISLIANIIVTIISFLAVIEFVNSCLLWAGHRVGVEGLTFELVCSYLLFPAAFLMGVDTHDCKRVAELLGIKLFTLSMNAYIKMIPLLNNRKERTDVIATYALCGFSNFGTLGSALALMSAMAPRRTGDIASVGLRCIWASNVACIVTACIAGKLVFFNSVIFRKLSCVVLVI</sequence>
<feature type="domain" description="Concentrative nucleoside transporter N-terminal" evidence="8">
    <location>
        <begin position="1"/>
        <end position="43"/>
    </location>
</feature>
<evidence type="ECO:0000259" key="10">
    <source>
        <dbReference type="Pfam" id="PF07670"/>
    </source>
</evidence>
<evidence type="ECO:0000256" key="6">
    <source>
        <dbReference type="ARBA" id="ARBA00023136"/>
    </source>
</evidence>
<keyword evidence="3" id="KW-1003">Cell membrane</keyword>
<dbReference type="Proteomes" id="UP000030746">
    <property type="component" value="Unassembled WGS sequence"/>
</dbReference>
<comment type="similarity">
    <text evidence="2">Belongs to the concentrative nucleoside transporter (CNT) (TC 2.A.41) family.</text>
</comment>